<sequence>MSSSLQDYLAKNYGSLADTGASDSAKKSKKKDKRKKHQQSTASYGANVVIADDDDDIEDVNHSYHDMTIPTLVSNTPITGDSGGKKKSKKKDKPKHSRNSSWNPTEHIAEDKDEEQPVVAEGAELIAEYNLRRQQENSELEAEKQRLRELRRSQARQAAEAAASQQSAPSLPEPEADSQTSMRYGLLTAQVVKEDSERARARHLHKLQNASPETSGRNAETVYRDPKTGKRIDIAQEAMREEEKQRKAEEMRRLQREWNKGLVQQRARVETAEVDLDAERRAKEHWNDPARKFLENKKTEKSRYPEYKGDAPANRFGIRPGYRWDGVDRSNGFEAEYFRHQATASSRRAESYAYSVADL</sequence>
<comment type="similarity">
    <text evidence="1">Belongs to the CWC26 family.</text>
</comment>
<keyword evidence="2" id="KW-0175">Coiled coil</keyword>
<evidence type="ECO:0000313" key="5">
    <source>
        <dbReference type="Proteomes" id="UP001149813"/>
    </source>
</evidence>
<dbReference type="OrthoDB" id="6022at2759"/>
<feature type="compositionally biased region" description="Basic and acidic residues" evidence="3">
    <location>
        <begin position="130"/>
        <end position="152"/>
    </location>
</feature>
<evidence type="ECO:0000256" key="3">
    <source>
        <dbReference type="SAM" id="MobiDB-lite"/>
    </source>
</evidence>
<dbReference type="AlphaFoldDB" id="A0A9W7Y715"/>
<feature type="compositionally biased region" description="Polar residues" evidence="3">
    <location>
        <begin position="208"/>
        <end position="218"/>
    </location>
</feature>
<feature type="compositionally biased region" description="Basic residues" evidence="3">
    <location>
        <begin position="85"/>
        <end position="98"/>
    </location>
</feature>
<feature type="region of interest" description="Disordered" evidence="3">
    <location>
        <begin position="197"/>
        <end position="231"/>
    </location>
</feature>
<organism evidence="4 5">
    <name type="scientific">Coemansia erecta</name>
    <dbReference type="NCBI Taxonomy" id="147472"/>
    <lineage>
        <taxon>Eukaryota</taxon>
        <taxon>Fungi</taxon>
        <taxon>Fungi incertae sedis</taxon>
        <taxon>Zoopagomycota</taxon>
        <taxon>Kickxellomycotina</taxon>
        <taxon>Kickxellomycetes</taxon>
        <taxon>Kickxellales</taxon>
        <taxon>Kickxellaceae</taxon>
        <taxon>Coemansia</taxon>
    </lineage>
</organism>
<dbReference type="Proteomes" id="UP001149813">
    <property type="component" value="Unassembled WGS sequence"/>
</dbReference>
<dbReference type="Pfam" id="PF09736">
    <property type="entry name" value="Bud13"/>
    <property type="match status" value="1"/>
</dbReference>
<keyword evidence="5" id="KW-1185">Reference proteome</keyword>
<feature type="coiled-coil region" evidence="2">
    <location>
        <begin position="232"/>
        <end position="282"/>
    </location>
</feature>
<gene>
    <name evidence="4" type="primary">CWC26</name>
    <name evidence="4" type="ORF">LPJ53_000686</name>
</gene>
<evidence type="ECO:0000313" key="4">
    <source>
        <dbReference type="EMBL" id="KAJ1725123.1"/>
    </source>
</evidence>
<feature type="compositionally biased region" description="Basic residues" evidence="3">
    <location>
        <begin position="27"/>
        <end position="38"/>
    </location>
</feature>
<feature type="compositionally biased region" description="Basic and acidic residues" evidence="3">
    <location>
        <begin position="222"/>
        <end position="231"/>
    </location>
</feature>
<evidence type="ECO:0000256" key="2">
    <source>
        <dbReference type="SAM" id="Coils"/>
    </source>
</evidence>
<dbReference type="InterPro" id="IPR051112">
    <property type="entry name" value="CWC26_splicing_factor"/>
</dbReference>
<dbReference type="PANTHER" id="PTHR31809:SF0">
    <property type="entry name" value="BUD13 HOMOLOG"/>
    <property type="match status" value="1"/>
</dbReference>
<evidence type="ECO:0000256" key="1">
    <source>
        <dbReference type="ARBA" id="ARBA00011069"/>
    </source>
</evidence>
<feature type="compositionally biased region" description="Low complexity" evidence="3">
    <location>
        <begin position="155"/>
        <end position="170"/>
    </location>
</feature>
<dbReference type="GO" id="GO:0000398">
    <property type="term" value="P:mRNA splicing, via spliceosome"/>
    <property type="evidence" value="ECO:0007669"/>
    <property type="project" value="TreeGrafter"/>
</dbReference>
<dbReference type="GO" id="GO:0005684">
    <property type="term" value="C:U2-type spliceosomal complex"/>
    <property type="evidence" value="ECO:0007669"/>
    <property type="project" value="TreeGrafter"/>
</dbReference>
<dbReference type="InterPro" id="IPR018609">
    <property type="entry name" value="Bud13"/>
</dbReference>
<dbReference type="GO" id="GO:0003723">
    <property type="term" value="F:RNA binding"/>
    <property type="evidence" value="ECO:0007669"/>
    <property type="project" value="TreeGrafter"/>
</dbReference>
<proteinExistence type="inferred from homology"/>
<dbReference type="PANTHER" id="PTHR31809">
    <property type="entry name" value="BUD13 HOMOLOG"/>
    <property type="match status" value="1"/>
</dbReference>
<name>A0A9W7Y715_9FUNG</name>
<feature type="region of interest" description="Disordered" evidence="3">
    <location>
        <begin position="13"/>
        <end position="182"/>
    </location>
</feature>
<reference evidence="4" key="1">
    <citation type="submission" date="2022-07" db="EMBL/GenBank/DDBJ databases">
        <title>Phylogenomic reconstructions and comparative analyses of Kickxellomycotina fungi.</title>
        <authorList>
            <person name="Reynolds N.K."/>
            <person name="Stajich J.E."/>
            <person name="Barry K."/>
            <person name="Grigoriev I.V."/>
            <person name="Crous P."/>
            <person name="Smith M.E."/>
        </authorList>
    </citation>
    <scope>NUCLEOTIDE SEQUENCE</scope>
    <source>
        <strain evidence="4">NBRC 32514</strain>
    </source>
</reference>
<accession>A0A9W7Y715</accession>
<comment type="caution">
    <text evidence="4">The sequence shown here is derived from an EMBL/GenBank/DDBJ whole genome shotgun (WGS) entry which is preliminary data.</text>
</comment>
<protein>
    <submittedName>
        <fullName evidence="4">Pre-mRNA-splicing factor cwc26</fullName>
    </submittedName>
</protein>
<dbReference type="GO" id="GO:0070274">
    <property type="term" value="C:RES complex"/>
    <property type="evidence" value="ECO:0007669"/>
    <property type="project" value="TreeGrafter"/>
</dbReference>
<dbReference type="EMBL" id="JANBOJ010000012">
    <property type="protein sequence ID" value="KAJ1725123.1"/>
    <property type="molecule type" value="Genomic_DNA"/>
</dbReference>